<dbReference type="InterPro" id="IPR049883">
    <property type="entry name" value="NOTCH1_EGF-like"/>
</dbReference>
<dbReference type="SUPFAM" id="SSF57196">
    <property type="entry name" value="EGF/Laminin"/>
    <property type="match status" value="1"/>
</dbReference>
<feature type="chain" id="PRO_5014386062" evidence="10">
    <location>
        <begin position="26"/>
        <end position="433"/>
    </location>
</feature>
<dbReference type="Gene3D" id="2.10.25.10">
    <property type="entry name" value="Laminin"/>
    <property type="match status" value="1"/>
</dbReference>
<evidence type="ECO:0000256" key="9">
    <source>
        <dbReference type="PROSITE-ProRule" id="PRU00076"/>
    </source>
</evidence>
<protein>
    <submittedName>
        <fullName evidence="13">Wall-associated receptor kinase 2-like protein</fullName>
    </submittedName>
</protein>
<feature type="domain" description="EGF-like" evidence="12">
    <location>
        <begin position="285"/>
        <end position="323"/>
    </location>
</feature>
<feature type="non-terminal residue" evidence="13">
    <location>
        <position position="433"/>
    </location>
</feature>
<dbReference type="PROSITE" id="PS50011">
    <property type="entry name" value="PROTEIN_KINASE_DOM"/>
    <property type="match status" value="1"/>
</dbReference>
<reference evidence="13 14" key="2">
    <citation type="journal article" date="2017" name="Front. Plant Sci.">
        <title>Gene Classification and Mining of Molecular Markers Useful in Red Clover (Trifolium pratense) Breeding.</title>
        <authorList>
            <person name="Istvanek J."/>
            <person name="Dluhosova J."/>
            <person name="Dluhos P."/>
            <person name="Patkova L."/>
            <person name="Nedelnik J."/>
            <person name="Repkova J."/>
        </authorList>
    </citation>
    <scope>NUCLEOTIDE SEQUENCE [LARGE SCALE GENOMIC DNA]</scope>
    <source>
        <strain evidence="14">cv. Tatra</strain>
        <tissue evidence="13">Young leaves</tissue>
    </source>
</reference>
<evidence type="ECO:0000313" key="13">
    <source>
        <dbReference type="EMBL" id="PNX78011.1"/>
    </source>
</evidence>
<evidence type="ECO:0000259" key="11">
    <source>
        <dbReference type="PROSITE" id="PS50011"/>
    </source>
</evidence>
<dbReference type="Pfam" id="PF08488">
    <property type="entry name" value="WAK"/>
    <property type="match status" value="1"/>
</dbReference>
<keyword evidence="13" id="KW-0675">Receptor</keyword>
<keyword evidence="8" id="KW-0325">Glycoprotein</keyword>
<keyword evidence="2" id="KW-0723">Serine/threonine-protein kinase</keyword>
<evidence type="ECO:0000256" key="8">
    <source>
        <dbReference type="ARBA" id="ARBA00023180"/>
    </source>
</evidence>
<keyword evidence="13" id="KW-0418">Kinase</keyword>
<evidence type="ECO:0000313" key="14">
    <source>
        <dbReference type="Proteomes" id="UP000236291"/>
    </source>
</evidence>
<evidence type="ECO:0000256" key="2">
    <source>
        <dbReference type="ARBA" id="ARBA00022527"/>
    </source>
</evidence>
<dbReference type="GO" id="GO:0030247">
    <property type="term" value="F:polysaccharide binding"/>
    <property type="evidence" value="ECO:0007669"/>
    <property type="project" value="InterPro"/>
</dbReference>
<dbReference type="InterPro" id="IPR001881">
    <property type="entry name" value="EGF-like_Ca-bd_dom"/>
</dbReference>
<dbReference type="SMART" id="SM00181">
    <property type="entry name" value="EGF"/>
    <property type="match status" value="2"/>
</dbReference>
<dbReference type="Gene3D" id="1.10.510.10">
    <property type="entry name" value="Transferase(Phosphotransferase) domain 1"/>
    <property type="match status" value="1"/>
</dbReference>
<dbReference type="GO" id="GO:0005524">
    <property type="term" value="F:ATP binding"/>
    <property type="evidence" value="ECO:0007669"/>
    <property type="project" value="InterPro"/>
</dbReference>
<dbReference type="InterPro" id="IPR000719">
    <property type="entry name" value="Prot_kinase_dom"/>
</dbReference>
<reference evidence="13 14" key="1">
    <citation type="journal article" date="2014" name="Am. J. Bot.">
        <title>Genome assembly and annotation for red clover (Trifolium pratense; Fabaceae).</title>
        <authorList>
            <person name="Istvanek J."/>
            <person name="Jaros M."/>
            <person name="Krenek A."/>
            <person name="Repkova J."/>
        </authorList>
    </citation>
    <scope>NUCLEOTIDE SEQUENCE [LARGE SCALE GENOMIC DNA]</scope>
    <source>
        <strain evidence="14">cv. Tatra</strain>
        <tissue evidence="13">Young leaves</tissue>
    </source>
</reference>
<evidence type="ECO:0000256" key="6">
    <source>
        <dbReference type="ARBA" id="ARBA00022737"/>
    </source>
</evidence>
<dbReference type="EMBL" id="ASHM01033333">
    <property type="protein sequence ID" value="PNX78011.1"/>
    <property type="molecule type" value="Genomic_DNA"/>
</dbReference>
<evidence type="ECO:0000256" key="1">
    <source>
        <dbReference type="ARBA" id="ARBA00004479"/>
    </source>
</evidence>
<dbReference type="PROSITE" id="PS50026">
    <property type="entry name" value="EGF_3"/>
    <property type="match status" value="1"/>
</dbReference>
<evidence type="ECO:0000256" key="3">
    <source>
        <dbReference type="ARBA" id="ARBA00022536"/>
    </source>
</evidence>
<dbReference type="PANTHER" id="PTHR33491">
    <property type="entry name" value="OSJNBA0016N04.9 PROTEIN"/>
    <property type="match status" value="1"/>
</dbReference>
<feature type="domain" description="Protein kinase" evidence="11">
    <location>
        <begin position="231"/>
        <end position="433"/>
    </location>
</feature>
<dbReference type="InterPro" id="IPR000742">
    <property type="entry name" value="EGF"/>
</dbReference>
<evidence type="ECO:0000256" key="4">
    <source>
        <dbReference type="ARBA" id="ARBA00022679"/>
    </source>
</evidence>
<dbReference type="InterPro" id="IPR008271">
    <property type="entry name" value="Ser/Thr_kinase_AS"/>
</dbReference>
<comment type="caution">
    <text evidence="13">The sequence shown here is derived from an EMBL/GenBank/DDBJ whole genome shotgun (WGS) entry which is preliminary data.</text>
</comment>
<dbReference type="Pfam" id="PF07714">
    <property type="entry name" value="PK_Tyr_Ser-Thr"/>
    <property type="match status" value="1"/>
</dbReference>
<dbReference type="Pfam" id="PF07645">
    <property type="entry name" value="EGF_CA"/>
    <property type="match status" value="1"/>
</dbReference>
<organism evidence="13 14">
    <name type="scientific">Trifolium pratense</name>
    <name type="common">Red clover</name>
    <dbReference type="NCBI Taxonomy" id="57577"/>
    <lineage>
        <taxon>Eukaryota</taxon>
        <taxon>Viridiplantae</taxon>
        <taxon>Streptophyta</taxon>
        <taxon>Embryophyta</taxon>
        <taxon>Tracheophyta</taxon>
        <taxon>Spermatophyta</taxon>
        <taxon>Magnoliopsida</taxon>
        <taxon>eudicotyledons</taxon>
        <taxon>Gunneridae</taxon>
        <taxon>Pentapetalae</taxon>
        <taxon>rosids</taxon>
        <taxon>fabids</taxon>
        <taxon>Fabales</taxon>
        <taxon>Fabaceae</taxon>
        <taxon>Papilionoideae</taxon>
        <taxon>50 kb inversion clade</taxon>
        <taxon>NPAAA clade</taxon>
        <taxon>Hologalegina</taxon>
        <taxon>IRL clade</taxon>
        <taxon>Trifolieae</taxon>
        <taxon>Trifolium</taxon>
    </lineage>
</organism>
<dbReference type="FunFam" id="2.10.25.10:FF:000038">
    <property type="entry name" value="Fibrillin 2"/>
    <property type="match status" value="1"/>
</dbReference>
<dbReference type="InterPro" id="IPR013695">
    <property type="entry name" value="WAK"/>
</dbReference>
<evidence type="ECO:0000256" key="7">
    <source>
        <dbReference type="ARBA" id="ARBA00023157"/>
    </source>
</evidence>
<dbReference type="PROSITE" id="PS00108">
    <property type="entry name" value="PROTEIN_KINASE_ST"/>
    <property type="match status" value="1"/>
</dbReference>
<dbReference type="InterPro" id="IPR001245">
    <property type="entry name" value="Ser-Thr/Tyr_kinase_cat_dom"/>
</dbReference>
<dbReference type="InterPro" id="IPR011009">
    <property type="entry name" value="Kinase-like_dom_sf"/>
</dbReference>
<sequence length="433" mass="48116">MKQNTNLRQLCQILMLTIVFASVESFSTSLAGCKNTCGHVKVPFPFGISNSSIPNQGPCFLEEKFELTCENDTKLVWGNLQVSNISIIVGQVEVWFFVSSYCDSKNNYYSTLETDGFSISRKENKFLTVGCDSYGYLNSVYNQETYSTGCLTRCNGNRKRIENGTCSGIGCCQVDIPPMMRNISIQAFDFDNSTERAGCSNSFVVKNGFYNFNVSHLDKFPHTELPLILDWSVGSKNCKASKGEDDYACKKNSDCVDVKNIGFGYQCKCKKGYEGNPYHPDGCKDVDECKTSNHTCISQDHCRDMDGSYECFCPKGQYGNGTLAGGCHKRDVITMVVIEVPSLVYEFVSNGTLFEFIQSSKDKTNNSTWKTRLRIAAETAGALSYLHSSASIPIIHRDVKSTNILLDDNYTAKVSDFGASRLIPLDQTEIATM</sequence>
<proteinExistence type="predicted"/>
<keyword evidence="3 9" id="KW-0245">EGF-like domain</keyword>
<gene>
    <name evidence="13" type="ORF">L195_g033984</name>
</gene>
<dbReference type="SMART" id="SM00179">
    <property type="entry name" value="EGF_CA"/>
    <property type="match status" value="1"/>
</dbReference>
<comment type="caution">
    <text evidence="9">Lacks conserved residue(s) required for the propagation of feature annotation.</text>
</comment>
<keyword evidence="4" id="KW-0808">Transferase</keyword>
<evidence type="ECO:0000256" key="10">
    <source>
        <dbReference type="SAM" id="SignalP"/>
    </source>
</evidence>
<dbReference type="SUPFAM" id="SSF56112">
    <property type="entry name" value="Protein kinase-like (PK-like)"/>
    <property type="match status" value="1"/>
</dbReference>
<evidence type="ECO:0000256" key="5">
    <source>
        <dbReference type="ARBA" id="ARBA00022729"/>
    </source>
</evidence>
<dbReference type="GO" id="GO:0016020">
    <property type="term" value="C:membrane"/>
    <property type="evidence" value="ECO:0007669"/>
    <property type="project" value="UniProtKB-SubCell"/>
</dbReference>
<comment type="subcellular location">
    <subcellularLocation>
        <location evidence="1">Membrane</location>
        <topology evidence="1">Single-pass type I membrane protein</topology>
    </subcellularLocation>
</comment>
<dbReference type="PROSITE" id="PS00010">
    <property type="entry name" value="ASX_HYDROXYL"/>
    <property type="match status" value="1"/>
</dbReference>
<dbReference type="GO" id="GO:0004674">
    <property type="term" value="F:protein serine/threonine kinase activity"/>
    <property type="evidence" value="ECO:0007669"/>
    <property type="project" value="UniProtKB-KW"/>
</dbReference>
<keyword evidence="6" id="KW-0677">Repeat</keyword>
<dbReference type="AlphaFoldDB" id="A0A2K3LHK5"/>
<keyword evidence="7" id="KW-1015">Disulfide bond</keyword>
<dbReference type="Proteomes" id="UP000236291">
    <property type="component" value="Unassembled WGS sequence"/>
</dbReference>
<dbReference type="STRING" id="57577.A0A2K3LHK5"/>
<dbReference type="InterPro" id="IPR018097">
    <property type="entry name" value="EGF_Ca-bd_CS"/>
</dbReference>
<dbReference type="CDD" id="cd00054">
    <property type="entry name" value="EGF_CA"/>
    <property type="match status" value="1"/>
</dbReference>
<feature type="signal peptide" evidence="10">
    <location>
        <begin position="1"/>
        <end position="25"/>
    </location>
</feature>
<evidence type="ECO:0000259" key="12">
    <source>
        <dbReference type="PROSITE" id="PS50026"/>
    </source>
</evidence>
<dbReference type="InterPro" id="IPR000152">
    <property type="entry name" value="EGF-type_Asp/Asn_hydroxyl_site"/>
</dbReference>
<keyword evidence="5 10" id="KW-0732">Signal</keyword>
<accession>A0A2K3LHK5</accession>
<dbReference type="InterPro" id="IPR025287">
    <property type="entry name" value="WAK_GUB"/>
</dbReference>
<dbReference type="PROSITE" id="PS01187">
    <property type="entry name" value="EGF_CA"/>
    <property type="match status" value="1"/>
</dbReference>
<dbReference type="Pfam" id="PF13947">
    <property type="entry name" value="GUB_WAK_bind"/>
    <property type="match status" value="1"/>
</dbReference>
<dbReference type="GO" id="GO:0005509">
    <property type="term" value="F:calcium ion binding"/>
    <property type="evidence" value="ECO:0007669"/>
    <property type="project" value="InterPro"/>
</dbReference>
<name>A0A2K3LHK5_TRIPR</name>